<dbReference type="InterPro" id="IPR032508">
    <property type="entry name" value="FecR_C"/>
</dbReference>
<evidence type="ECO:0000259" key="2">
    <source>
        <dbReference type="Pfam" id="PF04773"/>
    </source>
</evidence>
<dbReference type="PANTHER" id="PTHR30273">
    <property type="entry name" value="PERIPLASMIC SIGNAL SENSOR AND SIGMA FACTOR ACTIVATOR FECR-RELATED"/>
    <property type="match status" value="1"/>
</dbReference>
<evidence type="ECO:0000313" key="5">
    <source>
        <dbReference type="Proteomes" id="UP000322362"/>
    </source>
</evidence>
<keyword evidence="5" id="KW-1185">Reference proteome</keyword>
<feature type="transmembrane region" description="Helical" evidence="1">
    <location>
        <begin position="83"/>
        <end position="101"/>
    </location>
</feature>
<dbReference type="EMBL" id="VTAV01000015">
    <property type="protein sequence ID" value="TYR33607.1"/>
    <property type="molecule type" value="Genomic_DNA"/>
</dbReference>
<protein>
    <submittedName>
        <fullName evidence="4">FecR family protein</fullName>
    </submittedName>
</protein>
<evidence type="ECO:0000259" key="3">
    <source>
        <dbReference type="Pfam" id="PF16344"/>
    </source>
</evidence>
<sequence length="342" mass="39759">MKITKEILERYLKGDCSDTEIEFIHRNIHKIKEQEDALFPEQEWFDADNLSEYPNAEQVKQAIVDYIKQPQHFLRIQRRRLRLRWAMAASIVLLISAVFYFSRTNTAYPIEEDMVQREVPQLDSPNNLYYINSGKDTMHITAADGSVVALYPKSEIKFAEHFDRLATRDFFLKGKAKFSVAKNEEKPFNVHSSGVITTALGTVFIVEESTSSTTHVKLLEGSVEVKPTRAKEQHQIAHVLMPNEEIEVDHRKAKILYSIKSPISATERGGYFKETAQKIVFKNVALDEVFLILNQNYAINIRYNKEQIKQKFYTGSFNQEPNAYQKILNEIQYLHEIELEIY</sequence>
<reference evidence="4 5" key="1">
    <citation type="submission" date="2019-08" db="EMBL/GenBank/DDBJ databases">
        <title>Phlebobacter frassis gen. nov. sp. nov., a new member of family Sphingobacteriaceae isolated from sand fly rearing media.</title>
        <authorList>
            <person name="Kakumanu M.L."/>
            <person name="Marayati B.F."/>
            <person name="Wada-Katsumata A."/>
            <person name="Wasserberg G."/>
            <person name="Schal C."/>
            <person name="Apperson C.S."/>
            <person name="Ponnusamy L."/>
        </authorList>
    </citation>
    <scope>NUCLEOTIDE SEQUENCE [LARGE SCALE GENOMIC DNA]</scope>
    <source>
        <strain evidence="4 5">SSI9</strain>
    </source>
</reference>
<dbReference type="InterPro" id="IPR006860">
    <property type="entry name" value="FecR"/>
</dbReference>
<dbReference type="Gene3D" id="2.60.120.1440">
    <property type="match status" value="1"/>
</dbReference>
<dbReference type="AlphaFoldDB" id="A0A5D4GZ76"/>
<dbReference type="Pfam" id="PF04773">
    <property type="entry name" value="FecR"/>
    <property type="match status" value="1"/>
</dbReference>
<name>A0A5D4GZ76_9SPHI</name>
<comment type="caution">
    <text evidence="4">The sequence shown here is derived from an EMBL/GenBank/DDBJ whole genome shotgun (WGS) entry which is preliminary data.</text>
</comment>
<dbReference type="Gene3D" id="3.55.50.30">
    <property type="match status" value="1"/>
</dbReference>
<keyword evidence="1" id="KW-0472">Membrane</keyword>
<proteinExistence type="predicted"/>
<gene>
    <name evidence="4" type="ORF">FXV77_17220</name>
</gene>
<feature type="domain" description="FecR protein" evidence="2">
    <location>
        <begin position="136"/>
        <end position="224"/>
    </location>
</feature>
<dbReference type="Pfam" id="PF16344">
    <property type="entry name" value="FecR_C"/>
    <property type="match status" value="1"/>
</dbReference>
<keyword evidence="1" id="KW-1133">Transmembrane helix</keyword>
<dbReference type="GO" id="GO:0016989">
    <property type="term" value="F:sigma factor antagonist activity"/>
    <property type="evidence" value="ECO:0007669"/>
    <property type="project" value="TreeGrafter"/>
</dbReference>
<dbReference type="Proteomes" id="UP000322362">
    <property type="component" value="Unassembled WGS sequence"/>
</dbReference>
<dbReference type="PANTHER" id="PTHR30273:SF2">
    <property type="entry name" value="PROTEIN FECR"/>
    <property type="match status" value="1"/>
</dbReference>
<keyword evidence="1" id="KW-0812">Transmembrane</keyword>
<feature type="domain" description="Protein FecR C-terminal" evidence="3">
    <location>
        <begin position="278"/>
        <end position="340"/>
    </location>
</feature>
<evidence type="ECO:0000313" key="4">
    <source>
        <dbReference type="EMBL" id="TYR33607.1"/>
    </source>
</evidence>
<accession>A0A5D4GZ76</accession>
<evidence type="ECO:0000256" key="1">
    <source>
        <dbReference type="SAM" id="Phobius"/>
    </source>
</evidence>
<dbReference type="InterPro" id="IPR012373">
    <property type="entry name" value="Ferrdict_sens_TM"/>
</dbReference>
<dbReference type="RefSeq" id="WP_148920483.1">
    <property type="nucleotide sequence ID" value="NZ_VTAV01000015.1"/>
</dbReference>
<organism evidence="4 5">
    <name type="scientific">Sphingobacterium phlebotomi</name>
    <dbReference type="NCBI Taxonomy" id="2605433"/>
    <lineage>
        <taxon>Bacteria</taxon>
        <taxon>Pseudomonadati</taxon>
        <taxon>Bacteroidota</taxon>
        <taxon>Sphingobacteriia</taxon>
        <taxon>Sphingobacteriales</taxon>
        <taxon>Sphingobacteriaceae</taxon>
        <taxon>Sphingobacterium</taxon>
    </lineage>
</organism>